<feature type="domain" description="RNA polymerase sigma-70 region 2" evidence="7">
    <location>
        <begin position="39"/>
        <end position="102"/>
    </location>
</feature>
<protein>
    <submittedName>
        <fullName evidence="10">Sigma-70 family RNA polymerase sigma factor</fullName>
    </submittedName>
</protein>
<dbReference type="PANTHER" id="PTHR43133">
    <property type="entry name" value="RNA POLYMERASE ECF-TYPE SIGMA FACTO"/>
    <property type="match status" value="1"/>
</dbReference>
<dbReference type="NCBIfam" id="NF006089">
    <property type="entry name" value="PRK08241.1"/>
    <property type="match status" value="1"/>
</dbReference>
<keyword evidence="4" id="KW-0731">Sigma factor</keyword>
<evidence type="ECO:0000256" key="3">
    <source>
        <dbReference type="ARBA" id="ARBA00023015"/>
    </source>
</evidence>
<feature type="domain" description="RNA polymerase sigma factor 70 region 4 type 2" evidence="8">
    <location>
        <begin position="157"/>
        <end position="209"/>
    </location>
</feature>
<dbReference type="Gene3D" id="1.10.10.10">
    <property type="entry name" value="Winged helix-like DNA-binding domain superfamily/Winged helix DNA-binding domain"/>
    <property type="match status" value="1"/>
</dbReference>
<evidence type="ECO:0000259" key="8">
    <source>
        <dbReference type="Pfam" id="PF08281"/>
    </source>
</evidence>
<evidence type="ECO:0000256" key="1">
    <source>
        <dbReference type="ARBA" id="ARBA00010641"/>
    </source>
</evidence>
<accession>A0A5C4VEK6</accession>
<dbReference type="AlphaFoldDB" id="A0A5C4VEK6"/>
<evidence type="ECO:0000259" key="7">
    <source>
        <dbReference type="Pfam" id="PF04542"/>
    </source>
</evidence>
<dbReference type="GO" id="GO:0003677">
    <property type="term" value="F:DNA binding"/>
    <property type="evidence" value="ECO:0007669"/>
    <property type="project" value="InterPro"/>
</dbReference>
<reference evidence="10 11" key="1">
    <citation type="submission" date="2019-06" db="EMBL/GenBank/DDBJ databases">
        <title>Draft genome of Streptomyces sedi sp. JCM16909.</title>
        <authorList>
            <person name="Klykleung N."/>
            <person name="Tanasupawat S."/>
            <person name="Kudo T."/>
            <person name="Yuki M."/>
            <person name="Ohkuma M."/>
        </authorList>
    </citation>
    <scope>NUCLEOTIDE SEQUENCE [LARGE SCALE GENOMIC DNA]</scope>
    <source>
        <strain evidence="10 11">JCM 16909</strain>
    </source>
</reference>
<dbReference type="OrthoDB" id="7376212at2"/>
<comment type="subunit">
    <text evidence="2">Interacts transiently with the RNA polymerase catalytic core formed by RpoA, RpoB, RpoC and RpoZ (2 alpha, 1 beta, 1 beta' and 1 omega subunit) to form the RNA polymerase holoenzyme that can initiate transcription.</text>
</comment>
<evidence type="ECO:0000259" key="9">
    <source>
        <dbReference type="Pfam" id="PF12680"/>
    </source>
</evidence>
<evidence type="ECO:0000256" key="5">
    <source>
        <dbReference type="ARBA" id="ARBA00023163"/>
    </source>
</evidence>
<dbReference type="CDD" id="cd06171">
    <property type="entry name" value="Sigma70_r4"/>
    <property type="match status" value="1"/>
</dbReference>
<dbReference type="NCBIfam" id="TIGR02960">
    <property type="entry name" value="SigX5"/>
    <property type="match status" value="1"/>
</dbReference>
<dbReference type="SUPFAM" id="SSF88946">
    <property type="entry name" value="Sigma2 domain of RNA polymerase sigma factors"/>
    <property type="match status" value="1"/>
</dbReference>
<dbReference type="RefSeq" id="WP_139640092.1">
    <property type="nucleotide sequence ID" value="NZ_BAAAZS010000047.1"/>
</dbReference>
<dbReference type="InterPro" id="IPR013325">
    <property type="entry name" value="RNA_pol_sigma_r2"/>
</dbReference>
<name>A0A5C4VEK6_9ACTN</name>
<dbReference type="InterPro" id="IPR032710">
    <property type="entry name" value="NTF2-like_dom_sf"/>
</dbReference>
<keyword evidence="3" id="KW-0805">Transcription regulation</keyword>
<dbReference type="InterPro" id="IPR013249">
    <property type="entry name" value="RNA_pol_sigma70_r4_t2"/>
</dbReference>
<dbReference type="Gene3D" id="3.10.450.50">
    <property type="match status" value="1"/>
</dbReference>
<evidence type="ECO:0000256" key="4">
    <source>
        <dbReference type="ARBA" id="ARBA00023082"/>
    </source>
</evidence>
<evidence type="ECO:0000313" key="10">
    <source>
        <dbReference type="EMBL" id="TNM34334.1"/>
    </source>
</evidence>
<dbReference type="GO" id="GO:0006352">
    <property type="term" value="P:DNA-templated transcription initiation"/>
    <property type="evidence" value="ECO:0007669"/>
    <property type="project" value="InterPro"/>
</dbReference>
<organism evidence="10 11">
    <name type="scientific">Streptomyces sedi</name>
    <dbReference type="NCBI Taxonomy" id="555059"/>
    <lineage>
        <taxon>Bacteria</taxon>
        <taxon>Bacillati</taxon>
        <taxon>Actinomycetota</taxon>
        <taxon>Actinomycetes</taxon>
        <taxon>Kitasatosporales</taxon>
        <taxon>Streptomycetaceae</taxon>
        <taxon>Streptomyces</taxon>
    </lineage>
</organism>
<dbReference type="SUPFAM" id="SSF88659">
    <property type="entry name" value="Sigma3 and sigma4 domains of RNA polymerase sigma factors"/>
    <property type="match status" value="1"/>
</dbReference>
<dbReference type="InterPro" id="IPR014284">
    <property type="entry name" value="RNA_pol_sigma-70_dom"/>
</dbReference>
<dbReference type="NCBIfam" id="TIGR02937">
    <property type="entry name" value="sigma70-ECF"/>
    <property type="match status" value="1"/>
</dbReference>
<dbReference type="InterPro" id="IPR037401">
    <property type="entry name" value="SnoaL-like"/>
</dbReference>
<dbReference type="InterPro" id="IPR039425">
    <property type="entry name" value="RNA_pol_sigma-70-like"/>
</dbReference>
<comment type="similarity">
    <text evidence="1">Belongs to the sigma-70 factor family. ECF subfamily.</text>
</comment>
<dbReference type="InterPro" id="IPR036388">
    <property type="entry name" value="WH-like_DNA-bd_sf"/>
</dbReference>
<dbReference type="EMBL" id="VDGT01000001">
    <property type="protein sequence ID" value="TNM34334.1"/>
    <property type="molecule type" value="Genomic_DNA"/>
</dbReference>
<dbReference type="Pfam" id="PF08281">
    <property type="entry name" value="Sigma70_r4_2"/>
    <property type="match status" value="1"/>
</dbReference>
<dbReference type="Gene3D" id="1.10.1740.10">
    <property type="match status" value="1"/>
</dbReference>
<evidence type="ECO:0000256" key="2">
    <source>
        <dbReference type="ARBA" id="ARBA00011344"/>
    </source>
</evidence>
<gene>
    <name evidence="10" type="ORF">FH715_01210</name>
</gene>
<proteinExistence type="inferred from homology"/>
<evidence type="ECO:0000256" key="6">
    <source>
        <dbReference type="SAM" id="MobiDB-lite"/>
    </source>
</evidence>
<keyword evidence="11" id="KW-1185">Reference proteome</keyword>
<dbReference type="Pfam" id="PF04542">
    <property type="entry name" value="Sigma70_r2"/>
    <property type="match status" value="1"/>
</dbReference>
<feature type="domain" description="SnoaL-like" evidence="9">
    <location>
        <begin position="232"/>
        <end position="325"/>
    </location>
</feature>
<keyword evidence="5" id="KW-0804">Transcription</keyword>
<comment type="caution">
    <text evidence="10">The sequence shown here is derived from an EMBL/GenBank/DDBJ whole genome shotgun (WGS) entry which is preliminary data.</text>
</comment>
<feature type="compositionally biased region" description="Basic and acidic residues" evidence="6">
    <location>
        <begin position="1"/>
        <end position="12"/>
    </location>
</feature>
<dbReference type="SUPFAM" id="SSF54427">
    <property type="entry name" value="NTF2-like"/>
    <property type="match status" value="1"/>
</dbReference>
<dbReference type="Pfam" id="PF12680">
    <property type="entry name" value="SnoaL_2"/>
    <property type="match status" value="1"/>
</dbReference>
<dbReference type="PANTHER" id="PTHR43133:SF65">
    <property type="entry name" value="ECF RNA POLYMERASE SIGMA FACTOR SIGG"/>
    <property type="match status" value="1"/>
</dbReference>
<dbReference type="InterPro" id="IPR014305">
    <property type="entry name" value="RNA_pol_sigma-G_actinobac"/>
</dbReference>
<dbReference type="InterPro" id="IPR013324">
    <property type="entry name" value="RNA_pol_sigma_r3/r4-like"/>
</dbReference>
<dbReference type="Proteomes" id="UP000311713">
    <property type="component" value="Unassembled WGS sequence"/>
</dbReference>
<sequence length="355" mass="39004">MSSEATEARPETAVRPGPAGPSGEPAPDRADFVRLTDPFRKELLAHCYRMVGSVHDAEDLVQETYLRAWRSFDGFEGRSSLRFWLYRVATNACLASLEHRSRRLLPSGLGAPSEDPEQRLVVAGRDVSWVQPLPDTVLSTMAADPAAVVASRGSFRLALIAALQYLPARQRVVLLMREVLGWPAAEVAELLGTSTAAVNSALQRARAQLERVGPIEDEVEEPDEPRRRALLEQYVAAFERADIPALLRLLRADVTLEMPPNVTWFAGRDAVLRFMSTRILTAPGAHRLLGTTANGQPALAAYRRGPDGWHHAHALQLLTFSGDRIGGILAFLDGELFDTFGLPPRLAPARTRALR</sequence>
<feature type="region of interest" description="Disordered" evidence="6">
    <location>
        <begin position="1"/>
        <end position="30"/>
    </location>
</feature>
<dbReference type="InterPro" id="IPR007627">
    <property type="entry name" value="RNA_pol_sigma70_r2"/>
</dbReference>
<dbReference type="GO" id="GO:0016987">
    <property type="term" value="F:sigma factor activity"/>
    <property type="evidence" value="ECO:0007669"/>
    <property type="project" value="UniProtKB-KW"/>
</dbReference>
<evidence type="ECO:0000313" key="11">
    <source>
        <dbReference type="Proteomes" id="UP000311713"/>
    </source>
</evidence>